<sequence length="100" mass="11661">MAAIDYLNRLGLHVEPLPGNRISVWPVDNITSDVRVWIREHKPDLLRELLAANDNTRIAWRVVRNGKPMTMLGKVMTYEEALESAQGRWPRDDIRVEHNY</sequence>
<dbReference type="EMBL" id="QPIJ01000027">
    <property type="protein sequence ID" value="RCV90304.1"/>
    <property type="molecule type" value="Genomic_DNA"/>
</dbReference>
<accession>A0A368TZX2</accession>
<evidence type="ECO:0000313" key="2">
    <source>
        <dbReference type="Proteomes" id="UP000253204"/>
    </source>
</evidence>
<comment type="caution">
    <text evidence="1">The sequence shown here is derived from an EMBL/GenBank/DDBJ whole genome shotgun (WGS) entry which is preliminary data.</text>
</comment>
<proteinExistence type="predicted"/>
<evidence type="ECO:0000313" key="1">
    <source>
        <dbReference type="EMBL" id="RCV90304.1"/>
    </source>
</evidence>
<name>A0A368TZX2_9GAMM</name>
<organism evidence="1 2">
    <name type="scientific">Vreelandella rituensis</name>
    <dbReference type="NCBI Taxonomy" id="2282306"/>
    <lineage>
        <taxon>Bacteria</taxon>
        <taxon>Pseudomonadati</taxon>
        <taxon>Pseudomonadota</taxon>
        <taxon>Gammaproteobacteria</taxon>
        <taxon>Oceanospirillales</taxon>
        <taxon>Halomonadaceae</taxon>
        <taxon>Vreelandella</taxon>
    </lineage>
</organism>
<protein>
    <submittedName>
        <fullName evidence="1">Uncharacterized protein</fullName>
    </submittedName>
</protein>
<dbReference type="AlphaFoldDB" id="A0A368TZX2"/>
<gene>
    <name evidence="1" type="ORF">DU506_11860</name>
</gene>
<dbReference type="Proteomes" id="UP000253204">
    <property type="component" value="Unassembled WGS sequence"/>
</dbReference>
<dbReference type="RefSeq" id="WP_114487139.1">
    <property type="nucleotide sequence ID" value="NZ_CBCSHM010000030.1"/>
</dbReference>
<reference evidence="1 2" key="1">
    <citation type="submission" date="2018-07" db="EMBL/GenBank/DDBJ databases">
        <title>Halomonas rutogse sp. nov., isolated from Lake TangqianCo on Tibetan Plateau.</title>
        <authorList>
            <person name="Lu H."/>
            <person name="Xing P."/>
            <person name="Wu Q."/>
        </authorList>
    </citation>
    <scope>NUCLEOTIDE SEQUENCE [LARGE SCALE GENOMIC DNA]</scope>
    <source>
        <strain evidence="1 2">TQ8S</strain>
    </source>
</reference>
<dbReference type="OrthoDB" id="6999740at2"/>
<keyword evidence="2" id="KW-1185">Reference proteome</keyword>